<keyword evidence="1" id="KW-0472">Membrane</keyword>
<comment type="caution">
    <text evidence="2">The sequence shown here is derived from an EMBL/GenBank/DDBJ whole genome shotgun (WGS) entry which is preliminary data.</text>
</comment>
<evidence type="ECO:0000313" key="2">
    <source>
        <dbReference type="EMBL" id="MCA9308144.1"/>
    </source>
</evidence>
<dbReference type="Proteomes" id="UP000740557">
    <property type="component" value="Unassembled WGS sequence"/>
</dbReference>
<sequence>MLNKIIESGAVAIIYLLTTASTKVYAAESRIGQIDQSLINSSAFSPVIRGLNMIGTAVLLLVFGYAAIAVAKIALTFIDASVSGSVKKWDEATEKAKSWGVGLIWALFAVVFITVLKEFASLVGIPVDFF</sequence>
<name>A0A955EAY5_UNCKA</name>
<reference evidence="2" key="2">
    <citation type="journal article" date="2021" name="Microbiome">
        <title>Successional dynamics and alternative stable states in a saline activated sludge microbial community over 9 years.</title>
        <authorList>
            <person name="Wang Y."/>
            <person name="Ye J."/>
            <person name="Ju F."/>
            <person name="Liu L."/>
            <person name="Boyd J.A."/>
            <person name="Deng Y."/>
            <person name="Parks D.H."/>
            <person name="Jiang X."/>
            <person name="Yin X."/>
            <person name="Woodcroft B.J."/>
            <person name="Tyson G.W."/>
            <person name="Hugenholtz P."/>
            <person name="Polz M.F."/>
            <person name="Zhang T."/>
        </authorList>
    </citation>
    <scope>NUCLEOTIDE SEQUENCE</scope>
    <source>
        <strain evidence="2">HKST-UBA79</strain>
    </source>
</reference>
<gene>
    <name evidence="2" type="ORF">KC980_01400</name>
</gene>
<organism evidence="2 3">
    <name type="scientific">candidate division WWE3 bacterium</name>
    <dbReference type="NCBI Taxonomy" id="2053526"/>
    <lineage>
        <taxon>Bacteria</taxon>
        <taxon>Katanobacteria</taxon>
    </lineage>
</organism>
<dbReference type="EMBL" id="JAGQNX010000040">
    <property type="protein sequence ID" value="MCA9308144.1"/>
    <property type="molecule type" value="Genomic_DNA"/>
</dbReference>
<keyword evidence="1" id="KW-0812">Transmembrane</keyword>
<keyword evidence="1" id="KW-1133">Transmembrane helix</keyword>
<feature type="transmembrane region" description="Helical" evidence="1">
    <location>
        <begin position="50"/>
        <end position="78"/>
    </location>
</feature>
<feature type="transmembrane region" description="Helical" evidence="1">
    <location>
        <begin position="99"/>
        <end position="116"/>
    </location>
</feature>
<reference evidence="2" key="1">
    <citation type="submission" date="2020-04" db="EMBL/GenBank/DDBJ databases">
        <authorList>
            <person name="Zhang T."/>
        </authorList>
    </citation>
    <scope>NUCLEOTIDE SEQUENCE</scope>
    <source>
        <strain evidence="2">HKST-UBA79</strain>
    </source>
</reference>
<proteinExistence type="predicted"/>
<dbReference type="AlphaFoldDB" id="A0A955EAY5"/>
<accession>A0A955EAY5</accession>
<evidence type="ECO:0000256" key="1">
    <source>
        <dbReference type="SAM" id="Phobius"/>
    </source>
</evidence>
<evidence type="ECO:0000313" key="3">
    <source>
        <dbReference type="Proteomes" id="UP000740557"/>
    </source>
</evidence>
<protein>
    <submittedName>
        <fullName evidence="2">Uncharacterized protein</fullName>
    </submittedName>
</protein>